<organism evidence="2 3">
    <name type="scientific">Triparma laevis f. inornata</name>
    <dbReference type="NCBI Taxonomy" id="1714386"/>
    <lineage>
        <taxon>Eukaryota</taxon>
        <taxon>Sar</taxon>
        <taxon>Stramenopiles</taxon>
        <taxon>Ochrophyta</taxon>
        <taxon>Bolidophyceae</taxon>
        <taxon>Parmales</taxon>
        <taxon>Triparmaceae</taxon>
        <taxon>Triparma</taxon>
    </lineage>
</organism>
<feature type="compositionally biased region" description="Gly residues" evidence="1">
    <location>
        <begin position="252"/>
        <end position="265"/>
    </location>
</feature>
<comment type="caution">
    <text evidence="2">The sequence shown here is derived from an EMBL/GenBank/DDBJ whole genome shotgun (WGS) entry which is preliminary data.</text>
</comment>
<name>A0A9W7AJR6_9STRA</name>
<dbReference type="Pfam" id="PF01987">
    <property type="entry name" value="AIM24"/>
    <property type="match status" value="1"/>
</dbReference>
<dbReference type="AlphaFoldDB" id="A0A9W7AJR6"/>
<sequence>MSLWAGFELWVPPSAPDNDGLPLYEIIGTTAQIVQFPLNPGQSVTAEPGAMCYMNNGCKLSIKSGGLMDMMGAAMGGESLWKCIYTNKTQNPGYVAMTTDIPGCVVPIDMSQIDGTIRCKRGAWFCSTGDQETKVLAGFNPASSVAAQCCGGLSFILQELEGGSWSFLVAMGTVITRELQQGEEIIVDTNSILAMTGSIEVDVRRIGGCGAMCCAGEGAYNTVLTGPGKIWLQSMPIEKLRQLFPAPPKENQGGGDGGGDGGGGE</sequence>
<evidence type="ECO:0000256" key="1">
    <source>
        <dbReference type="SAM" id="MobiDB-lite"/>
    </source>
</evidence>
<dbReference type="PANTHER" id="PTHR43657">
    <property type="entry name" value="TRYPTOPHAN RNA-BINDING ATTENUATOR PROTEIN-LIKE PROTEIN"/>
    <property type="match status" value="1"/>
</dbReference>
<gene>
    <name evidence="2" type="ORF">TL16_g05061</name>
</gene>
<protein>
    <recommendedName>
        <fullName evidence="4">Altered inheritance of mitochondria protein 24, mitochondrial</fullName>
    </recommendedName>
</protein>
<reference evidence="3" key="1">
    <citation type="journal article" date="2023" name="Commun. Biol.">
        <title>Genome analysis of Parmales, the sister group of diatoms, reveals the evolutionary specialization of diatoms from phago-mixotrophs to photoautotrophs.</title>
        <authorList>
            <person name="Ban H."/>
            <person name="Sato S."/>
            <person name="Yoshikawa S."/>
            <person name="Yamada K."/>
            <person name="Nakamura Y."/>
            <person name="Ichinomiya M."/>
            <person name="Sato N."/>
            <person name="Blanc-Mathieu R."/>
            <person name="Endo H."/>
            <person name="Kuwata A."/>
            <person name="Ogata H."/>
        </authorList>
    </citation>
    <scope>NUCLEOTIDE SEQUENCE [LARGE SCALE GENOMIC DNA]</scope>
</reference>
<dbReference type="InterPro" id="IPR002838">
    <property type="entry name" value="AIM24"/>
</dbReference>
<evidence type="ECO:0000313" key="3">
    <source>
        <dbReference type="Proteomes" id="UP001162640"/>
    </source>
</evidence>
<accession>A0A9W7AJR6</accession>
<evidence type="ECO:0008006" key="4">
    <source>
        <dbReference type="Google" id="ProtNLM"/>
    </source>
</evidence>
<dbReference type="SUPFAM" id="SSF51219">
    <property type="entry name" value="TRAP-like"/>
    <property type="match status" value="1"/>
</dbReference>
<evidence type="ECO:0000313" key="2">
    <source>
        <dbReference type="EMBL" id="GMH69025.1"/>
    </source>
</evidence>
<dbReference type="InterPro" id="IPR016031">
    <property type="entry name" value="Trp_RNA-bd_attenuator-like_dom"/>
</dbReference>
<proteinExistence type="predicted"/>
<feature type="region of interest" description="Disordered" evidence="1">
    <location>
        <begin position="245"/>
        <end position="265"/>
    </location>
</feature>
<dbReference type="Gene3D" id="3.60.160.10">
    <property type="entry name" value="Mitochondrial biogenesis AIM24"/>
    <property type="match status" value="1"/>
</dbReference>
<dbReference type="PANTHER" id="PTHR43657:SF1">
    <property type="entry name" value="ALTERED INHERITANCE OF MITOCHONDRIA PROTEIN 24, MITOCHONDRIAL"/>
    <property type="match status" value="1"/>
</dbReference>
<dbReference type="InterPro" id="IPR036983">
    <property type="entry name" value="AIM24_sf"/>
</dbReference>
<dbReference type="Proteomes" id="UP001162640">
    <property type="component" value="Unassembled WGS sequence"/>
</dbReference>
<dbReference type="EMBL" id="BLQM01000145">
    <property type="protein sequence ID" value="GMH69025.1"/>
    <property type="molecule type" value="Genomic_DNA"/>
</dbReference>